<proteinExistence type="predicted"/>
<comment type="caution">
    <text evidence="1">The sequence shown here is derived from an EMBL/GenBank/DDBJ whole genome shotgun (WGS) entry which is preliminary data.</text>
</comment>
<dbReference type="AlphaFoldDB" id="A0A2R6AIN3"/>
<dbReference type="Proteomes" id="UP000240322">
    <property type="component" value="Unassembled WGS sequence"/>
</dbReference>
<evidence type="ECO:0000313" key="2">
    <source>
        <dbReference type="Proteomes" id="UP000240322"/>
    </source>
</evidence>
<gene>
    <name evidence="1" type="ORF">B9Q03_11805</name>
</gene>
<accession>A0A2R6AIN3</accession>
<evidence type="ECO:0000313" key="1">
    <source>
        <dbReference type="EMBL" id="PSN86242.1"/>
    </source>
</evidence>
<reference evidence="1 2" key="1">
    <citation type="submission" date="2017-04" db="EMBL/GenBank/DDBJ databases">
        <title>Novel microbial lineages endemic to geothermal iron-oxide mats fill important gaps in the evolutionary history of Archaea.</title>
        <authorList>
            <person name="Jay Z.J."/>
            <person name="Beam J.P."/>
            <person name="Dlakic M."/>
            <person name="Rusch D.B."/>
            <person name="Kozubal M.A."/>
            <person name="Inskeep W.P."/>
        </authorList>
    </citation>
    <scope>NUCLEOTIDE SEQUENCE [LARGE SCALE GENOMIC DNA]</scope>
    <source>
        <strain evidence="1">OSP_D</strain>
    </source>
</reference>
<dbReference type="EMBL" id="NEXE01000215">
    <property type="protein sequence ID" value="PSN86242.1"/>
    <property type="molecule type" value="Genomic_DNA"/>
</dbReference>
<name>A0A2R6AIN3_9ARCH</name>
<sequence>MGRKEQRACLAGFAIIVSVVLLSMFSALVSASEPPSQCQSGSYYGDCNADFGTNGVTPSYVVAETSVTSTLVWSSNNHAMSIQYNPDAYDFYEHCLFGLNNCNYVQAGYVVNGQGCYSFVVQTYFDGVNGPFILYNYTSSWYCETFNAASSGVHVYIQENVGSNQFISSVQFTVQYFVGRTMVYSNTLTVNLPSSDSDYWYKTNQVIVGTSGEYANFAAGAGAFAYNSNVALYVNTISQTFTSETSNMIYGCMVQEGTSLYAQTFGQTEC</sequence>
<protein>
    <submittedName>
        <fullName evidence="1">Uncharacterized protein</fullName>
    </submittedName>
</protein>
<organism evidence="1 2">
    <name type="scientific">Candidatus Marsarchaeota G2 archaeon OSP_D</name>
    <dbReference type="NCBI Taxonomy" id="1978157"/>
    <lineage>
        <taxon>Archaea</taxon>
        <taxon>Candidatus Marsarchaeota</taxon>
        <taxon>Candidatus Marsarchaeota group 2</taxon>
    </lineage>
</organism>